<feature type="compositionally biased region" description="Polar residues" evidence="6">
    <location>
        <begin position="101"/>
        <end position="111"/>
    </location>
</feature>
<dbReference type="PROSITE" id="PS00518">
    <property type="entry name" value="ZF_RING_1"/>
    <property type="match status" value="1"/>
</dbReference>
<feature type="domain" description="RING-type" evidence="7">
    <location>
        <begin position="61"/>
        <end position="162"/>
    </location>
</feature>
<evidence type="ECO:0000256" key="1">
    <source>
        <dbReference type="ARBA" id="ARBA00008518"/>
    </source>
</evidence>
<dbReference type="InterPro" id="IPR017907">
    <property type="entry name" value="Znf_RING_CS"/>
</dbReference>
<evidence type="ECO:0000256" key="5">
    <source>
        <dbReference type="ARBA" id="ARBA00022833"/>
    </source>
</evidence>
<dbReference type="SUPFAM" id="SSF57845">
    <property type="entry name" value="B-box zinc-binding domain"/>
    <property type="match status" value="1"/>
</dbReference>
<proteinExistence type="inferred from homology"/>
<evidence type="ECO:0000256" key="2">
    <source>
        <dbReference type="ARBA" id="ARBA00022723"/>
    </source>
</evidence>
<feature type="region of interest" description="Disordered" evidence="6">
    <location>
        <begin position="18"/>
        <end position="47"/>
    </location>
</feature>
<evidence type="ECO:0000256" key="3">
    <source>
        <dbReference type="ARBA" id="ARBA00022737"/>
    </source>
</evidence>
<keyword evidence="5" id="KW-0862">Zinc</keyword>
<dbReference type="InterPro" id="IPR017868">
    <property type="entry name" value="Filamin/ABP280_repeat-like"/>
</dbReference>
<keyword evidence="3" id="KW-0677">Repeat</keyword>
<dbReference type="Pfam" id="PF00643">
    <property type="entry name" value="zf-B_box"/>
    <property type="match status" value="1"/>
</dbReference>
<name>A0A9P0EYS9_BEMTA</name>
<organism evidence="8 9">
    <name type="scientific">Bemisia tabaci</name>
    <name type="common">Sweetpotato whitefly</name>
    <name type="synonym">Aleurodes tabaci</name>
    <dbReference type="NCBI Taxonomy" id="7038"/>
    <lineage>
        <taxon>Eukaryota</taxon>
        <taxon>Metazoa</taxon>
        <taxon>Ecdysozoa</taxon>
        <taxon>Arthropoda</taxon>
        <taxon>Hexapoda</taxon>
        <taxon>Insecta</taxon>
        <taxon>Pterygota</taxon>
        <taxon>Neoptera</taxon>
        <taxon>Paraneoptera</taxon>
        <taxon>Hemiptera</taxon>
        <taxon>Sternorrhyncha</taxon>
        <taxon>Aleyrodoidea</taxon>
        <taxon>Aleyrodidae</taxon>
        <taxon>Aleyrodinae</taxon>
        <taxon>Bemisia</taxon>
    </lineage>
</organism>
<dbReference type="AlphaFoldDB" id="A0A9P0EYS9"/>
<dbReference type="SMART" id="SM00184">
    <property type="entry name" value="RING"/>
    <property type="match status" value="1"/>
</dbReference>
<dbReference type="Pfam" id="PF13445">
    <property type="entry name" value="zf-RING_UBOX"/>
    <property type="match status" value="1"/>
</dbReference>
<dbReference type="InterPro" id="IPR027370">
    <property type="entry name" value="Znf-RING_euk"/>
</dbReference>
<dbReference type="PANTHER" id="PTHR25462:SF291">
    <property type="entry name" value="E3 UBIQUITIN-PROTEIN LIGASE TRIM45"/>
    <property type="match status" value="1"/>
</dbReference>
<evidence type="ECO:0000256" key="4">
    <source>
        <dbReference type="ARBA" id="ARBA00022771"/>
    </source>
</evidence>
<comment type="similarity">
    <text evidence="1">Belongs to the TRIM/RBCC family.</text>
</comment>
<feature type="region of interest" description="Disordered" evidence="6">
    <location>
        <begin position="96"/>
        <end position="152"/>
    </location>
</feature>
<dbReference type="GO" id="GO:0008270">
    <property type="term" value="F:zinc ion binding"/>
    <property type="evidence" value="ECO:0007669"/>
    <property type="project" value="UniProtKB-KW"/>
</dbReference>
<dbReference type="InterPro" id="IPR014756">
    <property type="entry name" value="Ig_E-set"/>
</dbReference>
<dbReference type="SUPFAM" id="SSF81296">
    <property type="entry name" value="E set domains"/>
    <property type="match status" value="1"/>
</dbReference>
<accession>A0A9P0EYS9</accession>
<keyword evidence="2" id="KW-0479">Metal-binding</keyword>
<dbReference type="InterPro" id="IPR013783">
    <property type="entry name" value="Ig-like_fold"/>
</dbReference>
<evidence type="ECO:0000259" key="7">
    <source>
        <dbReference type="SMART" id="SM00184"/>
    </source>
</evidence>
<sequence>MEVDMVPFIFGSFTRKNKTVSEDSGSSKRRSSENETEQTTTLSSRKAKYRQFRIENGKMQCDVCNQEYMQPRTLPCLHTFCTNCLIRLTVLSQTSSQQVSGSENAGTMESNQESEKSSRYGSGSGNQNDGSNGSGSGYDSEQGSNCSAENPHRKAHITCPTCGYECKLSADGVFALPLHGLLQSRILAQQEDIAIELCQADAVETCHIHPGRELIMFCTRCNQLACRDCWILIHRGHSCDTVNHFMTVSIPRINEAIMKTKTVHKEVALSLSRLQSLEERIQRRCKEVEAEVDRWVTSYKRAIDEHRVNLLREVAQIRQAKLEQVQTQKEGLAGRAAHVSQAVAFTQDLLAEASDTEVVMMLSTVLNRLDWCVKNTPSGPSFRVSDCIQFLPEERACVIRSHTIYGVVTTQAVSPYHCIIEADGFTRCRQHKLCKLVLVSRDSDKQPICHGGAVVTAKLKYADATGRSIPVDVQDAGDGTYILSFTPDASGTLRLSVTVQDKYIQGSPFTVNVQTVKPHTGVFHCCSFCSSHGSKQVSCGCGGRMSGYKGCGHGHPGHPGRRHWSCCGNILHNSECSLYTSVFSTSSINCSEVPVK</sequence>
<reference evidence="8" key="1">
    <citation type="submission" date="2021-12" db="EMBL/GenBank/DDBJ databases">
        <authorList>
            <person name="King R."/>
        </authorList>
    </citation>
    <scope>NUCLEOTIDE SEQUENCE</scope>
</reference>
<dbReference type="Proteomes" id="UP001152759">
    <property type="component" value="Chromosome 1"/>
</dbReference>
<dbReference type="Pfam" id="PF00630">
    <property type="entry name" value="Filamin"/>
    <property type="match status" value="1"/>
</dbReference>
<dbReference type="InterPro" id="IPR000315">
    <property type="entry name" value="Znf_B-box"/>
</dbReference>
<dbReference type="SMART" id="SM00557">
    <property type="entry name" value="IG_FLMN"/>
    <property type="match status" value="1"/>
</dbReference>
<dbReference type="EMBL" id="OU963862">
    <property type="protein sequence ID" value="CAH0381052.1"/>
    <property type="molecule type" value="Genomic_DNA"/>
</dbReference>
<dbReference type="SUPFAM" id="SSF57850">
    <property type="entry name" value="RING/U-box"/>
    <property type="match status" value="1"/>
</dbReference>
<dbReference type="InterPro" id="IPR001298">
    <property type="entry name" value="Filamin/ABP280_rpt"/>
</dbReference>
<dbReference type="InterPro" id="IPR001841">
    <property type="entry name" value="Znf_RING"/>
</dbReference>
<dbReference type="Gene3D" id="3.30.160.60">
    <property type="entry name" value="Classic Zinc Finger"/>
    <property type="match status" value="1"/>
</dbReference>
<protein>
    <recommendedName>
        <fullName evidence="7">RING-type domain-containing protein</fullName>
    </recommendedName>
</protein>
<keyword evidence="9" id="KW-1185">Reference proteome</keyword>
<dbReference type="Gene3D" id="2.60.40.10">
    <property type="entry name" value="Immunoglobulins"/>
    <property type="match status" value="1"/>
</dbReference>
<gene>
    <name evidence="8" type="ORF">BEMITA_LOCUS739</name>
</gene>
<dbReference type="KEGG" id="btab:109041174"/>
<dbReference type="InterPro" id="IPR047153">
    <property type="entry name" value="TRIM45/56/19-like"/>
</dbReference>
<dbReference type="PANTHER" id="PTHR25462">
    <property type="entry name" value="BONUS, ISOFORM C-RELATED"/>
    <property type="match status" value="1"/>
</dbReference>
<evidence type="ECO:0000313" key="8">
    <source>
        <dbReference type="EMBL" id="CAH0381052.1"/>
    </source>
</evidence>
<dbReference type="GO" id="GO:0061630">
    <property type="term" value="F:ubiquitin protein ligase activity"/>
    <property type="evidence" value="ECO:0007669"/>
    <property type="project" value="TreeGrafter"/>
</dbReference>
<evidence type="ECO:0000313" key="9">
    <source>
        <dbReference type="Proteomes" id="UP001152759"/>
    </source>
</evidence>
<dbReference type="InterPro" id="IPR013083">
    <property type="entry name" value="Znf_RING/FYVE/PHD"/>
</dbReference>
<dbReference type="Gene3D" id="3.30.40.10">
    <property type="entry name" value="Zinc/RING finger domain, C3HC4 (zinc finger)"/>
    <property type="match status" value="1"/>
</dbReference>
<evidence type="ECO:0000256" key="6">
    <source>
        <dbReference type="SAM" id="MobiDB-lite"/>
    </source>
</evidence>
<keyword evidence="4" id="KW-0863">Zinc-finger</keyword>